<sequence>MKAGANQFLTSAADTLLDGRQLCPGVKLNMEIPPDLDRLFLEHSQVKDQDTMCANWTRAKTTPEFKRLNRDPNFMRGYVDSQLILTTPLHIWAKLLFRQQAPEQ</sequence>
<dbReference type="AlphaFoldDB" id="A0A915KAA2"/>
<accession>A0A915KAA2</accession>
<evidence type="ECO:0000313" key="2">
    <source>
        <dbReference type="WBParaSite" id="nRc.2.0.1.t35050-RA"/>
    </source>
</evidence>
<proteinExistence type="predicted"/>
<name>A0A915KAA2_ROMCU</name>
<reference evidence="2" key="1">
    <citation type="submission" date="2022-11" db="UniProtKB">
        <authorList>
            <consortium name="WormBaseParasite"/>
        </authorList>
    </citation>
    <scope>IDENTIFICATION</scope>
</reference>
<dbReference type="WBParaSite" id="nRc.2.0.1.t35050-RA">
    <property type="protein sequence ID" value="nRc.2.0.1.t35050-RA"/>
    <property type="gene ID" value="nRc.2.0.1.g35050"/>
</dbReference>
<organism evidence="1 2">
    <name type="scientific">Romanomermis culicivorax</name>
    <name type="common">Nematode worm</name>
    <dbReference type="NCBI Taxonomy" id="13658"/>
    <lineage>
        <taxon>Eukaryota</taxon>
        <taxon>Metazoa</taxon>
        <taxon>Ecdysozoa</taxon>
        <taxon>Nematoda</taxon>
        <taxon>Enoplea</taxon>
        <taxon>Dorylaimia</taxon>
        <taxon>Mermithida</taxon>
        <taxon>Mermithoidea</taxon>
        <taxon>Mermithidae</taxon>
        <taxon>Romanomermis</taxon>
    </lineage>
</organism>
<keyword evidence="1" id="KW-1185">Reference proteome</keyword>
<dbReference type="Proteomes" id="UP000887565">
    <property type="component" value="Unplaced"/>
</dbReference>
<evidence type="ECO:0000313" key="1">
    <source>
        <dbReference type="Proteomes" id="UP000887565"/>
    </source>
</evidence>
<protein>
    <submittedName>
        <fullName evidence="2">Uncharacterized protein</fullName>
    </submittedName>
</protein>